<dbReference type="AlphaFoldDB" id="A0AAE3MI03"/>
<evidence type="ECO:0000313" key="3">
    <source>
        <dbReference type="Proteomes" id="UP001207116"/>
    </source>
</evidence>
<evidence type="ECO:0000313" key="2">
    <source>
        <dbReference type="EMBL" id="MCX2718010.1"/>
    </source>
</evidence>
<comment type="caution">
    <text evidence="2">The sequence shown here is derived from an EMBL/GenBank/DDBJ whole genome shotgun (WGS) entry which is preliminary data.</text>
</comment>
<keyword evidence="1" id="KW-1133">Transmembrane helix</keyword>
<dbReference type="RefSeq" id="WP_266009949.1">
    <property type="nucleotide sequence ID" value="NZ_JAPFQP010000001.1"/>
</dbReference>
<keyword evidence="1" id="KW-0472">Membrane</keyword>
<evidence type="ECO:0000256" key="1">
    <source>
        <dbReference type="SAM" id="Phobius"/>
    </source>
</evidence>
<reference evidence="2" key="1">
    <citation type="submission" date="2022-11" db="EMBL/GenBank/DDBJ databases">
        <title>The characterization of three novel Bacteroidetes species and genomic analysis of their roles in tidal elemental geochemical cycles.</title>
        <authorList>
            <person name="Ma K.-J."/>
        </authorList>
    </citation>
    <scope>NUCLEOTIDE SEQUENCE</scope>
    <source>
        <strain evidence="2">M415</strain>
    </source>
</reference>
<feature type="transmembrane region" description="Helical" evidence="1">
    <location>
        <begin position="168"/>
        <end position="190"/>
    </location>
</feature>
<feature type="transmembrane region" description="Helical" evidence="1">
    <location>
        <begin position="202"/>
        <end position="220"/>
    </location>
</feature>
<feature type="transmembrane region" description="Helical" evidence="1">
    <location>
        <begin position="72"/>
        <end position="95"/>
    </location>
</feature>
<accession>A0AAE3MI03</accession>
<keyword evidence="1" id="KW-0812">Transmembrane</keyword>
<dbReference type="Proteomes" id="UP001207116">
    <property type="component" value="Unassembled WGS sequence"/>
</dbReference>
<sequence>MKTTKLFPKTHLWLVIPFIIIITSFYPSYWTKFFSVPFRFHVHGLTATCWYILVIIQPYLYQRNNLRLHRRLGLAGLFLAGGVIFSALQLLPFILSNPNIPPNIVNGIIYLDIVALGGFVISVYLGIRNVKNTRVHGRWMIATVFWSLLPALVRFLNFPVGEIIDLNMSFTGLVYVTNTLVFLAAGVIMLDDYRKEKVVYKSFSFIAIVMVIVTLTYSYVAESSFWGNLLREMIKI</sequence>
<feature type="transmembrane region" description="Helical" evidence="1">
    <location>
        <begin position="139"/>
        <end position="156"/>
    </location>
</feature>
<gene>
    <name evidence="2" type="ORF">OO016_00225</name>
</gene>
<dbReference type="EMBL" id="JAPFQP010000001">
    <property type="protein sequence ID" value="MCX2718010.1"/>
    <property type="molecule type" value="Genomic_DNA"/>
</dbReference>
<feature type="transmembrane region" description="Helical" evidence="1">
    <location>
        <begin position="12"/>
        <end position="30"/>
    </location>
</feature>
<organism evidence="2 3">
    <name type="scientific">Lentiprolixibacter aurantiacus</name>
    <dbReference type="NCBI Taxonomy" id="2993939"/>
    <lineage>
        <taxon>Bacteria</taxon>
        <taxon>Pseudomonadati</taxon>
        <taxon>Bacteroidota</taxon>
        <taxon>Flavobacteriia</taxon>
        <taxon>Flavobacteriales</taxon>
        <taxon>Flavobacteriaceae</taxon>
        <taxon>Lentiprolixibacter</taxon>
    </lineage>
</organism>
<protein>
    <submittedName>
        <fullName evidence="2">Uncharacterized protein</fullName>
    </submittedName>
</protein>
<keyword evidence="3" id="KW-1185">Reference proteome</keyword>
<proteinExistence type="predicted"/>
<feature type="transmembrane region" description="Helical" evidence="1">
    <location>
        <begin position="42"/>
        <end position="60"/>
    </location>
</feature>
<feature type="transmembrane region" description="Helical" evidence="1">
    <location>
        <begin position="107"/>
        <end position="127"/>
    </location>
</feature>
<name>A0AAE3MI03_9FLAO</name>